<name>A0A1R1YLX2_9FUNG</name>
<sequence>MAILSTKRITYHLYAYPFESPHSKYLLLQTALAIFRWKLILSPTVSVHHILLKKSCDVASMGTAFTVDSRS</sequence>
<proteinExistence type="predicted"/>
<accession>A0A1R1YLX2</accession>
<evidence type="ECO:0000313" key="1">
    <source>
        <dbReference type="EMBL" id="OMJ27884.1"/>
    </source>
</evidence>
<keyword evidence="2" id="KW-1185">Reference proteome</keyword>
<dbReference type="AlphaFoldDB" id="A0A1R1YLX2"/>
<reference evidence="2" key="1">
    <citation type="submission" date="2017-01" db="EMBL/GenBank/DDBJ databases">
        <authorList>
            <person name="Wang Y."/>
            <person name="White M."/>
            <person name="Kvist S."/>
            <person name="Moncalvo J.-M."/>
        </authorList>
    </citation>
    <scope>NUCLEOTIDE SEQUENCE [LARGE SCALE GENOMIC DNA]</scope>
    <source>
        <strain evidence="2">ID-206-W2</strain>
    </source>
</reference>
<dbReference type="Proteomes" id="UP000187429">
    <property type="component" value="Unassembled WGS sequence"/>
</dbReference>
<comment type="caution">
    <text evidence="1">The sequence shown here is derived from an EMBL/GenBank/DDBJ whole genome shotgun (WGS) entry which is preliminary data.</text>
</comment>
<dbReference type="EMBL" id="LSSM01000789">
    <property type="protein sequence ID" value="OMJ27884.1"/>
    <property type="molecule type" value="Genomic_DNA"/>
</dbReference>
<evidence type="ECO:0000313" key="2">
    <source>
        <dbReference type="Proteomes" id="UP000187429"/>
    </source>
</evidence>
<gene>
    <name evidence="1" type="ORF">AYI69_g2660</name>
</gene>
<organism evidence="1 2">
    <name type="scientific">Smittium culicis</name>
    <dbReference type="NCBI Taxonomy" id="133412"/>
    <lineage>
        <taxon>Eukaryota</taxon>
        <taxon>Fungi</taxon>
        <taxon>Fungi incertae sedis</taxon>
        <taxon>Zoopagomycota</taxon>
        <taxon>Kickxellomycotina</taxon>
        <taxon>Harpellomycetes</taxon>
        <taxon>Harpellales</taxon>
        <taxon>Legeriomycetaceae</taxon>
        <taxon>Smittium</taxon>
    </lineage>
</organism>
<protein>
    <submittedName>
        <fullName evidence="1">Uncharacterized protein</fullName>
    </submittedName>
</protein>